<proteinExistence type="predicted"/>
<feature type="domain" description="Outer membrane protein beta-barrel" evidence="3">
    <location>
        <begin position="7"/>
        <end position="207"/>
    </location>
</feature>
<dbReference type="Proteomes" id="UP000183947">
    <property type="component" value="Unassembled WGS sequence"/>
</dbReference>
<dbReference type="EMBL" id="FRAS01000001">
    <property type="protein sequence ID" value="SHK13361.1"/>
    <property type="molecule type" value="Genomic_DNA"/>
</dbReference>
<gene>
    <name evidence="4" type="ORF">SAMN02746009_00402</name>
</gene>
<organism evidence="4 5">
    <name type="scientific">Hymenobacter psychrotolerans DSM 18569</name>
    <dbReference type="NCBI Taxonomy" id="1121959"/>
    <lineage>
        <taxon>Bacteria</taxon>
        <taxon>Pseudomonadati</taxon>
        <taxon>Bacteroidota</taxon>
        <taxon>Cytophagia</taxon>
        <taxon>Cytophagales</taxon>
        <taxon>Hymenobacteraceae</taxon>
        <taxon>Hymenobacter</taxon>
    </lineage>
</organism>
<name>A0A1M6PZN0_9BACT</name>
<dbReference type="RefSeq" id="WP_073281006.1">
    <property type="nucleotide sequence ID" value="NZ_FRAS01000001.1"/>
</dbReference>
<evidence type="ECO:0000259" key="3">
    <source>
        <dbReference type="Pfam" id="PF13505"/>
    </source>
</evidence>
<feature type="signal peptide" evidence="2">
    <location>
        <begin position="1"/>
        <end position="20"/>
    </location>
</feature>
<protein>
    <recommendedName>
        <fullName evidence="3">Outer membrane protein beta-barrel domain-containing protein</fullName>
    </recommendedName>
</protein>
<keyword evidence="1 2" id="KW-0732">Signal</keyword>
<keyword evidence="5" id="KW-1185">Reference proteome</keyword>
<reference evidence="5" key="1">
    <citation type="submission" date="2016-11" db="EMBL/GenBank/DDBJ databases">
        <authorList>
            <person name="Varghese N."/>
            <person name="Submissions S."/>
        </authorList>
    </citation>
    <scope>NUCLEOTIDE SEQUENCE [LARGE SCALE GENOMIC DNA]</scope>
    <source>
        <strain evidence="5">DSM 18569</strain>
    </source>
</reference>
<evidence type="ECO:0000256" key="1">
    <source>
        <dbReference type="ARBA" id="ARBA00022729"/>
    </source>
</evidence>
<dbReference type="OrthoDB" id="945117at2"/>
<evidence type="ECO:0000256" key="2">
    <source>
        <dbReference type="SAM" id="SignalP"/>
    </source>
</evidence>
<dbReference type="Pfam" id="PF13505">
    <property type="entry name" value="OMP_b-brl"/>
    <property type="match status" value="1"/>
</dbReference>
<feature type="chain" id="PRO_5012951902" description="Outer membrane protein beta-barrel domain-containing protein" evidence="2">
    <location>
        <begin position="21"/>
        <end position="222"/>
    </location>
</feature>
<dbReference type="InterPro" id="IPR027385">
    <property type="entry name" value="Beta-barrel_OMP"/>
</dbReference>
<dbReference type="AlphaFoldDB" id="A0A1M6PZN0"/>
<evidence type="ECO:0000313" key="5">
    <source>
        <dbReference type="Proteomes" id="UP000183947"/>
    </source>
</evidence>
<dbReference type="SUPFAM" id="SSF56935">
    <property type="entry name" value="Porins"/>
    <property type="match status" value="1"/>
</dbReference>
<dbReference type="STRING" id="1121959.SAMN02746009_00402"/>
<accession>A0A1M6PZN0</accession>
<sequence>MKTFIGCLALSLAAATGAQAQIAKGTTLLTGNIGYTTETNKSGSYESKASRFEGNVGAGHFLADNLMLGLNLGYVTSSEDYPVYRPIDPLDPYVVYGDYTTKEFNIGPMLRYYKFVGGDQAAFFGQLGGGYRSAQQLAEPNSAPGYNSYKRKQTGFYGQLTPGFVFFPTPKFGLELSFRGISYENLTGKQGAYLPEIKTSSLDFGFGLSDLRFGASFYLGRN</sequence>
<evidence type="ECO:0000313" key="4">
    <source>
        <dbReference type="EMBL" id="SHK13361.1"/>
    </source>
</evidence>